<evidence type="ECO:0000313" key="3">
    <source>
        <dbReference type="EMBL" id="KAK7916419.1"/>
    </source>
</evidence>
<keyword evidence="4" id="KW-1185">Reference proteome</keyword>
<sequence length="955" mass="109334">MSEPREEEMEEEQGGAGSVDRRDGTARTETDMERWSQNPTLTHDLFELAEQNNLQVGDEEVVAEGTTREEASVKAMTLALQKLKNRAKGEYWKRQTRRKKENSYKRRQSVVEEEELERQFLRLKYVDEIQRGSQESEEGTSAGFVLEKDEDKEEKEEEDEEEVTEEEEDSSDSQYYQFYLVDQETLQNIGMRSVSLAESPSNVSEEEESVRSEESVDSREEAEFEDEEDEENYLADLEDETSETPEEEEVVSLAESPSSEEEESVRSEESEDSREEAEFERLMDEPEMLERGFRHLRYVDEYERRCQEREAGTSARFVLEEDEEDEEEVTEEVELTVEQEEDSSELTERREEMIIEVNVKRKNNLFWLTSVIYLPEPDSVEQEERRTSTENMRADTDPEDLEEELKVEYPSVKQLTKFPSWEQSRYASFKFIIVDQEEYSRALQHGFRYGFCFYRVQPLAPHPTRCFNCHRFDHVASAVAIMPNRGDGTEDSTGDLPHLQKLESPTGSPPSSSLSRLIELENCVSNLSLAHEIVVNRDFCFKPNGSPTNSLEGSVTEIVHRAFWDCLQQQLSSDPPDYSHAMILLQEVKTLLESLLLPGHVRLRAELDEVLDMELIKQEVSQGALDLNRLAAYVINTMGSLCAPVRDQDIRALRHLQEPVEIFRGIFRVLGLMKIDMVNFTVQTLRPHLMQQAVQYERAKFQQILDKDPASLDNTVAWLRAATSEEMSSVSGGPVSAMSVLNRAYMHLLRWSPLDQKYPETVLMDRTRLDTLGEQVRSLILDASVLLVTSAQGGGAVWSLPGFVGKLKQSITALLEGSHTSEADLRRGLLRVGEKVVQQVNEARCSQEKTPLPPEIEEILKGQIEELWKDNNPVRILIGERVQGFLQAMLQGGPPKRSPELAFPLRLLNANLTELGRAFGQIVHFNRSVFGPFYAPILRSAMFPSGEPETGDDQR</sequence>
<evidence type="ECO:0000313" key="4">
    <source>
        <dbReference type="Proteomes" id="UP001460270"/>
    </source>
</evidence>
<feature type="compositionally biased region" description="Acidic residues" evidence="2">
    <location>
        <begin position="1"/>
        <end position="13"/>
    </location>
</feature>
<evidence type="ECO:0000256" key="1">
    <source>
        <dbReference type="ARBA" id="ARBA00010954"/>
    </source>
</evidence>
<evidence type="ECO:0000256" key="2">
    <source>
        <dbReference type="SAM" id="MobiDB-lite"/>
    </source>
</evidence>
<dbReference type="PANTHER" id="PTHR12832:SF14">
    <property type="entry name" value="T-COMPLEX PROTEIN 11 HOMOLOG"/>
    <property type="match status" value="1"/>
</dbReference>
<dbReference type="GO" id="GO:0036126">
    <property type="term" value="C:sperm flagellum"/>
    <property type="evidence" value="ECO:0007669"/>
    <property type="project" value="TreeGrafter"/>
</dbReference>
<comment type="similarity">
    <text evidence="1">Belongs to the TCP11 family.</text>
</comment>
<feature type="region of interest" description="Disordered" evidence="2">
    <location>
        <begin position="309"/>
        <end position="348"/>
    </location>
</feature>
<feature type="region of interest" description="Disordered" evidence="2">
    <location>
        <begin position="191"/>
        <end position="286"/>
    </location>
</feature>
<feature type="compositionally biased region" description="Acidic residues" evidence="2">
    <location>
        <begin position="222"/>
        <end position="250"/>
    </location>
</feature>
<dbReference type="PANTHER" id="PTHR12832">
    <property type="entry name" value="TESTIS-SPECIFIC PROTEIN PBS13 T-COMPLEX 11"/>
    <property type="match status" value="1"/>
</dbReference>
<dbReference type="GO" id="GO:0010737">
    <property type="term" value="P:protein kinase A signaling"/>
    <property type="evidence" value="ECO:0007669"/>
    <property type="project" value="TreeGrafter"/>
</dbReference>
<feature type="compositionally biased region" description="Basic residues" evidence="2">
    <location>
        <begin position="94"/>
        <end position="108"/>
    </location>
</feature>
<reference evidence="4" key="1">
    <citation type="submission" date="2024-04" db="EMBL/GenBank/DDBJ databases">
        <title>Salinicola lusitanus LLJ914,a marine bacterium isolated from the Okinawa Trough.</title>
        <authorList>
            <person name="Li J."/>
        </authorList>
    </citation>
    <scope>NUCLEOTIDE SEQUENCE [LARGE SCALE GENOMIC DNA]</scope>
</reference>
<organism evidence="3 4">
    <name type="scientific">Mugilogobius chulae</name>
    <name type="common">yellowstripe goby</name>
    <dbReference type="NCBI Taxonomy" id="88201"/>
    <lineage>
        <taxon>Eukaryota</taxon>
        <taxon>Metazoa</taxon>
        <taxon>Chordata</taxon>
        <taxon>Craniata</taxon>
        <taxon>Vertebrata</taxon>
        <taxon>Euteleostomi</taxon>
        <taxon>Actinopterygii</taxon>
        <taxon>Neopterygii</taxon>
        <taxon>Teleostei</taxon>
        <taxon>Neoteleostei</taxon>
        <taxon>Acanthomorphata</taxon>
        <taxon>Gobiaria</taxon>
        <taxon>Gobiiformes</taxon>
        <taxon>Gobioidei</taxon>
        <taxon>Gobiidae</taxon>
        <taxon>Gobionellinae</taxon>
        <taxon>Mugilogobius</taxon>
    </lineage>
</organism>
<dbReference type="GO" id="GO:0001669">
    <property type="term" value="C:acrosomal vesicle"/>
    <property type="evidence" value="ECO:0007669"/>
    <property type="project" value="TreeGrafter"/>
</dbReference>
<feature type="compositionally biased region" description="Basic and acidic residues" evidence="2">
    <location>
        <begin position="19"/>
        <end position="34"/>
    </location>
</feature>
<dbReference type="AlphaFoldDB" id="A0AAW0PDJ4"/>
<dbReference type="Proteomes" id="UP001460270">
    <property type="component" value="Unassembled WGS sequence"/>
</dbReference>
<accession>A0AAW0PDJ4</accession>
<gene>
    <name evidence="3" type="ORF">WMY93_012180</name>
</gene>
<dbReference type="EMBL" id="JBBPFD010000008">
    <property type="protein sequence ID" value="KAK7916419.1"/>
    <property type="molecule type" value="Genomic_DNA"/>
</dbReference>
<feature type="compositionally biased region" description="Acidic residues" evidence="2">
    <location>
        <begin position="148"/>
        <end position="171"/>
    </location>
</feature>
<feature type="compositionally biased region" description="Low complexity" evidence="2">
    <location>
        <begin position="502"/>
        <end position="513"/>
    </location>
</feature>
<name>A0AAW0PDJ4_9GOBI</name>
<feature type="region of interest" description="Disordered" evidence="2">
    <location>
        <begin position="1"/>
        <end position="41"/>
    </location>
</feature>
<feature type="region of interest" description="Disordered" evidence="2">
    <location>
        <begin position="378"/>
        <end position="400"/>
    </location>
</feature>
<dbReference type="InterPro" id="IPR008862">
    <property type="entry name" value="Tcp11"/>
</dbReference>
<proteinExistence type="inferred from homology"/>
<feature type="region of interest" description="Disordered" evidence="2">
    <location>
        <begin position="128"/>
        <end position="179"/>
    </location>
</feature>
<feature type="compositionally biased region" description="Acidic residues" evidence="2">
    <location>
        <begin position="258"/>
        <end position="278"/>
    </location>
</feature>
<feature type="compositionally biased region" description="Basic and acidic residues" evidence="2">
    <location>
        <begin position="382"/>
        <end position="396"/>
    </location>
</feature>
<feature type="compositionally biased region" description="Acidic residues" evidence="2">
    <location>
        <begin position="320"/>
        <end position="345"/>
    </location>
</feature>
<feature type="region of interest" description="Disordered" evidence="2">
    <location>
        <begin position="93"/>
        <end position="115"/>
    </location>
</feature>
<comment type="caution">
    <text evidence="3">The sequence shown here is derived from an EMBL/GenBank/DDBJ whole genome shotgun (WGS) entry which is preliminary data.</text>
</comment>
<dbReference type="Pfam" id="PF05794">
    <property type="entry name" value="Tcp11"/>
    <property type="match status" value="1"/>
</dbReference>
<protein>
    <submittedName>
        <fullName evidence="3">Uncharacterized protein</fullName>
    </submittedName>
</protein>
<feature type="compositionally biased region" description="Basic and acidic residues" evidence="2">
    <location>
        <begin position="209"/>
        <end position="221"/>
    </location>
</feature>
<feature type="region of interest" description="Disordered" evidence="2">
    <location>
        <begin position="483"/>
        <end position="513"/>
    </location>
</feature>
<dbReference type="GO" id="GO:1902490">
    <property type="term" value="P:regulation of sperm capacitation"/>
    <property type="evidence" value="ECO:0007669"/>
    <property type="project" value="TreeGrafter"/>
</dbReference>